<dbReference type="Proteomes" id="UP001337723">
    <property type="component" value="Chromosome"/>
</dbReference>
<feature type="signal peptide" evidence="2">
    <location>
        <begin position="1"/>
        <end position="20"/>
    </location>
</feature>
<dbReference type="EMBL" id="AP027266">
    <property type="protein sequence ID" value="BDW84280.1"/>
    <property type="molecule type" value="Genomic_DNA"/>
</dbReference>
<dbReference type="KEGG" id="rmai:MACH21_04570"/>
<evidence type="ECO:0000256" key="1">
    <source>
        <dbReference type="SAM" id="Phobius"/>
    </source>
</evidence>
<reference evidence="3 4" key="1">
    <citation type="submission" date="2023-01" db="EMBL/GenBank/DDBJ databases">
        <title>Complete genome sequence of Roseicyclus marinus strain Dej080120_10.</title>
        <authorList>
            <person name="Ueki S."/>
            <person name="Maruyama F."/>
        </authorList>
    </citation>
    <scope>NUCLEOTIDE SEQUENCE [LARGE SCALE GENOMIC DNA]</scope>
    <source>
        <strain evidence="3 4">Dej080120_10</strain>
    </source>
</reference>
<keyword evidence="1" id="KW-0472">Membrane</keyword>
<organism evidence="3 4">
    <name type="scientific">Roseicyclus marinus</name>
    <dbReference type="NCBI Taxonomy" id="2161673"/>
    <lineage>
        <taxon>Bacteria</taxon>
        <taxon>Pseudomonadati</taxon>
        <taxon>Pseudomonadota</taxon>
        <taxon>Alphaproteobacteria</taxon>
        <taxon>Rhodobacterales</taxon>
        <taxon>Roseobacteraceae</taxon>
        <taxon>Roseicyclus</taxon>
    </lineage>
</organism>
<feature type="transmembrane region" description="Helical" evidence="1">
    <location>
        <begin position="66"/>
        <end position="86"/>
    </location>
</feature>
<keyword evidence="2" id="KW-0732">Signal</keyword>
<feature type="chain" id="PRO_5041201804" evidence="2">
    <location>
        <begin position="21"/>
        <end position="178"/>
    </location>
</feature>
<dbReference type="AlphaFoldDB" id="A0AA48HAL6"/>
<accession>A0AA48HAL6</accession>
<protein>
    <submittedName>
        <fullName evidence="3">Uncharacterized protein</fullName>
    </submittedName>
</protein>
<dbReference type="RefSeq" id="WP_338274020.1">
    <property type="nucleotide sequence ID" value="NZ_AP027266.1"/>
</dbReference>
<keyword evidence="4" id="KW-1185">Reference proteome</keyword>
<keyword evidence="1" id="KW-1133">Transmembrane helix</keyword>
<feature type="transmembrane region" description="Helical" evidence="1">
    <location>
        <begin position="142"/>
        <end position="165"/>
    </location>
</feature>
<name>A0AA48HAL6_9RHOB</name>
<evidence type="ECO:0000313" key="3">
    <source>
        <dbReference type="EMBL" id="BDW84280.1"/>
    </source>
</evidence>
<proteinExistence type="predicted"/>
<feature type="transmembrane region" description="Helical" evidence="1">
    <location>
        <begin position="93"/>
        <end position="122"/>
    </location>
</feature>
<sequence>MPLGKFPTFFLLMALAAASAAIFGALHNQLSYSVGPEYFEGVKFPQFGIPETTAPRMGAAQVGVLASWWMGALVGLPAFLYGLFTVPNARSYLAAGIGAIGLVLVLATFAALAGLVGGIAAVTTGILDDVLTLPQGIDRADFLRAGFMHDASYVAGGLGALLAFWPMRRARAIDLARA</sequence>
<keyword evidence="1" id="KW-0812">Transmembrane</keyword>
<evidence type="ECO:0000313" key="4">
    <source>
        <dbReference type="Proteomes" id="UP001337723"/>
    </source>
</evidence>
<evidence type="ECO:0000256" key="2">
    <source>
        <dbReference type="SAM" id="SignalP"/>
    </source>
</evidence>
<gene>
    <name evidence="3" type="ORF">MACH21_04570</name>
</gene>